<sequence length="473" mass="54128">MARLLFRGHISVWVLMALLILVSFTLFYSSNDTASSALFSGPSSSELDDLADYPPSYRDIRKLEQSLPQHNLDLPFPEGRNGRYVRFSCQIQQLGWNNVLNELLMNNFLAYKSNRGYVFADYVWKTGYYPWPMLKAIEWPPRTPLSALISGPTVGGPWPENDPAPRSISEAWWEVVCPPERRRIIYTREVKPKVADLPGDQVFAAWQKVLLDAPESCIEIQGVDQSEDGYSQVFDLWLWGTSRVLSLWDSFSKSPVSTHLGASHVVERTLEQNKRLFHADEQEVGVIDPYDRMLAIHLRRGDFKEACIMLSDWHSTFYSWNLHEFLPDKFSPPEGGTWGKNSPENEKLVLEHCLPSDDAILKKIRDSRTDYIEVMKKKGGKAPVIDVLYILTNDNSEWLSEVKRTMKNDGWRVVTTSRDLTLDIEGKDVGMAVDMEIARKASVFIGNGWSSFTSNILHRRLVDGKIPISNRFY</sequence>
<dbReference type="EMBL" id="MU155133">
    <property type="protein sequence ID" value="KAF9485790.1"/>
    <property type="molecule type" value="Genomic_DNA"/>
</dbReference>
<protein>
    <recommendedName>
        <fullName evidence="4">O-fucosyltransferase family protein</fullName>
    </recommendedName>
</protein>
<keyword evidence="1" id="KW-1133">Transmembrane helix</keyword>
<reference evidence="2" key="1">
    <citation type="submission" date="2020-11" db="EMBL/GenBank/DDBJ databases">
        <authorList>
            <consortium name="DOE Joint Genome Institute"/>
            <person name="Ahrendt S."/>
            <person name="Riley R."/>
            <person name="Andreopoulos W."/>
            <person name="Labutti K."/>
            <person name="Pangilinan J."/>
            <person name="Ruiz-Duenas F.J."/>
            <person name="Barrasa J.M."/>
            <person name="Sanchez-Garcia M."/>
            <person name="Camarero S."/>
            <person name="Miyauchi S."/>
            <person name="Serrano A."/>
            <person name="Linde D."/>
            <person name="Babiker R."/>
            <person name="Drula E."/>
            <person name="Ayuso-Fernandez I."/>
            <person name="Pacheco R."/>
            <person name="Padilla G."/>
            <person name="Ferreira P."/>
            <person name="Barriuso J."/>
            <person name="Kellner H."/>
            <person name="Castanera R."/>
            <person name="Alfaro M."/>
            <person name="Ramirez L."/>
            <person name="Pisabarro A.G."/>
            <person name="Kuo A."/>
            <person name="Tritt A."/>
            <person name="Lipzen A."/>
            <person name="He G."/>
            <person name="Yan M."/>
            <person name="Ng V."/>
            <person name="Cullen D."/>
            <person name="Martin F."/>
            <person name="Rosso M.-N."/>
            <person name="Henrissat B."/>
            <person name="Hibbett D."/>
            <person name="Martinez A.T."/>
            <person name="Grigoriev I.V."/>
        </authorList>
    </citation>
    <scope>NUCLEOTIDE SEQUENCE</scope>
    <source>
        <strain evidence="2">CIRM-BRFM 674</strain>
    </source>
</reference>
<dbReference type="Proteomes" id="UP000807469">
    <property type="component" value="Unassembled WGS sequence"/>
</dbReference>
<evidence type="ECO:0000313" key="3">
    <source>
        <dbReference type="Proteomes" id="UP000807469"/>
    </source>
</evidence>
<evidence type="ECO:0000313" key="2">
    <source>
        <dbReference type="EMBL" id="KAF9485790.1"/>
    </source>
</evidence>
<keyword evidence="1" id="KW-0812">Transmembrane</keyword>
<comment type="caution">
    <text evidence="2">The sequence shown here is derived from an EMBL/GenBank/DDBJ whole genome shotgun (WGS) entry which is preliminary data.</text>
</comment>
<dbReference type="AlphaFoldDB" id="A0A9P5ZFN6"/>
<name>A0A9P5ZFN6_9AGAR</name>
<feature type="transmembrane region" description="Helical" evidence="1">
    <location>
        <begin position="12"/>
        <end position="30"/>
    </location>
</feature>
<accession>A0A9P5ZFN6</accession>
<dbReference type="Gene3D" id="3.40.50.11350">
    <property type="match status" value="1"/>
</dbReference>
<dbReference type="CDD" id="cd11296">
    <property type="entry name" value="O-FucT_like"/>
    <property type="match status" value="1"/>
</dbReference>
<proteinExistence type="predicted"/>
<dbReference type="OrthoDB" id="2559662at2759"/>
<evidence type="ECO:0000256" key="1">
    <source>
        <dbReference type="SAM" id="Phobius"/>
    </source>
</evidence>
<keyword evidence="3" id="KW-1185">Reference proteome</keyword>
<evidence type="ECO:0008006" key="4">
    <source>
        <dbReference type="Google" id="ProtNLM"/>
    </source>
</evidence>
<gene>
    <name evidence="2" type="ORF">BDN70DRAFT_870675</name>
</gene>
<organism evidence="2 3">
    <name type="scientific">Pholiota conissans</name>
    <dbReference type="NCBI Taxonomy" id="109636"/>
    <lineage>
        <taxon>Eukaryota</taxon>
        <taxon>Fungi</taxon>
        <taxon>Dikarya</taxon>
        <taxon>Basidiomycota</taxon>
        <taxon>Agaricomycotina</taxon>
        <taxon>Agaricomycetes</taxon>
        <taxon>Agaricomycetidae</taxon>
        <taxon>Agaricales</taxon>
        <taxon>Agaricineae</taxon>
        <taxon>Strophariaceae</taxon>
        <taxon>Pholiota</taxon>
    </lineage>
</organism>
<keyword evidence="1" id="KW-0472">Membrane</keyword>